<proteinExistence type="inferred from homology"/>
<keyword evidence="3 5" id="KW-0326">Glycosidase</keyword>
<accession>A0ABD3DBB4</accession>
<dbReference type="Gene3D" id="3.20.20.80">
    <property type="entry name" value="Glycosidases"/>
    <property type="match status" value="1"/>
</dbReference>
<dbReference type="PANTHER" id="PTHR10353">
    <property type="entry name" value="GLYCOSYL HYDROLASE"/>
    <property type="match status" value="1"/>
</dbReference>
<dbReference type="EMBL" id="JAVIJP010000018">
    <property type="protein sequence ID" value="KAL3639605.1"/>
    <property type="molecule type" value="Genomic_DNA"/>
</dbReference>
<reference evidence="6" key="1">
    <citation type="journal article" date="2024" name="IScience">
        <title>Strigolactones Initiate the Formation of Haustorium-like Structures in Castilleja.</title>
        <authorList>
            <person name="Buerger M."/>
            <person name="Peterson D."/>
            <person name="Chory J."/>
        </authorList>
    </citation>
    <scope>NUCLEOTIDE SEQUENCE [LARGE SCALE GENOMIC DNA]</scope>
</reference>
<dbReference type="EC" id="3.2.1.21" evidence="5"/>
<dbReference type="SUPFAM" id="SSF51445">
    <property type="entry name" value="(Trans)glycosidases"/>
    <property type="match status" value="1"/>
</dbReference>
<dbReference type="InterPro" id="IPR001360">
    <property type="entry name" value="Glyco_hydro_1"/>
</dbReference>
<comment type="similarity">
    <text evidence="1 4">Belongs to the glycosyl hydrolase 1 family.</text>
</comment>
<dbReference type="InterPro" id="IPR017853">
    <property type="entry name" value="GH"/>
</dbReference>
<sequence>MESGNSLVIATPLTAGAVRNNQNNSNIRRSDFPLGFIFGTGTSAYQVEGAAAVGGKGPSVWDDITLRTPGRISDGSNGNVACDMYYRYKEDIRTMKNMGFDGYRFSISWARILPDVGRSISIGLTNGWWS</sequence>
<dbReference type="Pfam" id="PF00232">
    <property type="entry name" value="Glyco_hydro_1"/>
    <property type="match status" value="1"/>
</dbReference>
<dbReference type="PROSITE" id="PS00653">
    <property type="entry name" value="GLYCOSYL_HYDROL_F1_2"/>
    <property type="match status" value="1"/>
</dbReference>
<keyword evidence="2 5" id="KW-0378">Hydrolase</keyword>
<gene>
    <name evidence="5" type="primary">BGLU11_1</name>
    <name evidence="5" type="ORF">CASFOL_017512</name>
</gene>
<keyword evidence="6" id="KW-1185">Reference proteome</keyword>
<dbReference type="AlphaFoldDB" id="A0ABD3DBB4"/>
<evidence type="ECO:0000256" key="2">
    <source>
        <dbReference type="ARBA" id="ARBA00022801"/>
    </source>
</evidence>
<comment type="caution">
    <text evidence="5">The sequence shown here is derived from an EMBL/GenBank/DDBJ whole genome shotgun (WGS) entry which is preliminary data.</text>
</comment>
<dbReference type="GO" id="GO:0008422">
    <property type="term" value="F:beta-glucosidase activity"/>
    <property type="evidence" value="ECO:0007669"/>
    <property type="project" value="UniProtKB-EC"/>
</dbReference>
<evidence type="ECO:0000256" key="1">
    <source>
        <dbReference type="ARBA" id="ARBA00010838"/>
    </source>
</evidence>
<evidence type="ECO:0000256" key="4">
    <source>
        <dbReference type="RuleBase" id="RU003690"/>
    </source>
</evidence>
<dbReference type="InterPro" id="IPR033132">
    <property type="entry name" value="GH_1_N_CS"/>
</dbReference>
<evidence type="ECO:0000313" key="5">
    <source>
        <dbReference type="EMBL" id="KAL3639605.1"/>
    </source>
</evidence>
<dbReference type="Proteomes" id="UP001632038">
    <property type="component" value="Unassembled WGS sequence"/>
</dbReference>
<name>A0ABD3DBB4_9LAMI</name>
<organism evidence="5 6">
    <name type="scientific">Castilleja foliolosa</name>
    <dbReference type="NCBI Taxonomy" id="1961234"/>
    <lineage>
        <taxon>Eukaryota</taxon>
        <taxon>Viridiplantae</taxon>
        <taxon>Streptophyta</taxon>
        <taxon>Embryophyta</taxon>
        <taxon>Tracheophyta</taxon>
        <taxon>Spermatophyta</taxon>
        <taxon>Magnoliopsida</taxon>
        <taxon>eudicotyledons</taxon>
        <taxon>Gunneridae</taxon>
        <taxon>Pentapetalae</taxon>
        <taxon>asterids</taxon>
        <taxon>lamiids</taxon>
        <taxon>Lamiales</taxon>
        <taxon>Orobanchaceae</taxon>
        <taxon>Pedicularideae</taxon>
        <taxon>Castillejinae</taxon>
        <taxon>Castilleja</taxon>
    </lineage>
</organism>
<protein>
    <submittedName>
        <fullName evidence="5">Beta-glucosidase 11</fullName>
        <ecNumber evidence="5">3.2.1.21</ecNumber>
    </submittedName>
</protein>
<evidence type="ECO:0000256" key="3">
    <source>
        <dbReference type="ARBA" id="ARBA00023295"/>
    </source>
</evidence>
<dbReference type="PANTHER" id="PTHR10353:SF36">
    <property type="entry name" value="LP05116P"/>
    <property type="match status" value="1"/>
</dbReference>
<evidence type="ECO:0000313" key="6">
    <source>
        <dbReference type="Proteomes" id="UP001632038"/>
    </source>
</evidence>